<dbReference type="InterPro" id="IPR001845">
    <property type="entry name" value="HTH_ArsR_DNA-bd_dom"/>
</dbReference>
<protein>
    <submittedName>
        <fullName evidence="2">ArsR family transcriptional regulator</fullName>
    </submittedName>
</protein>
<dbReference type="AlphaFoldDB" id="A0A6A9QGH5"/>
<sequence>MLYKLDEVIENKGWDTRKKILELLQSREMTAYEISKILELNYSTVKYHLELLERVGLITVKKDKRNRYLYRANNNIKILKLTDK</sequence>
<reference evidence="2 3" key="1">
    <citation type="submission" date="2019-10" db="EMBL/GenBank/DDBJ databases">
        <title>Genome Sequences from Six Type Strain Members of the Archaeal Family Sulfolobaceae: Acidianus ambivalens, Acidianus infernus, Metallosphaera prunae, Stygiolobus azoricus, Sulfolobus metallicus, and Sulfurisphaera ohwakuensis.</title>
        <authorList>
            <person name="Counts J.A."/>
            <person name="Kelly R.M."/>
        </authorList>
    </citation>
    <scope>NUCLEOTIDE SEQUENCE [LARGE SCALE GENOMIC DNA]</scope>
    <source>
        <strain evidence="2 3">DSM 3191</strain>
    </source>
</reference>
<evidence type="ECO:0000313" key="2">
    <source>
        <dbReference type="EMBL" id="MUM65304.1"/>
    </source>
</evidence>
<dbReference type="RefSeq" id="WP_155863782.1">
    <property type="nucleotide sequence ID" value="NZ_WFIY01000004.1"/>
</dbReference>
<feature type="domain" description="HTH arsR-type" evidence="1">
    <location>
        <begin position="1"/>
        <end position="84"/>
    </location>
</feature>
<dbReference type="SUPFAM" id="SSF46785">
    <property type="entry name" value="Winged helix' DNA-binding domain"/>
    <property type="match status" value="1"/>
</dbReference>
<dbReference type="SMART" id="SM00418">
    <property type="entry name" value="HTH_ARSR"/>
    <property type="match status" value="1"/>
</dbReference>
<dbReference type="EMBL" id="WFIY01000004">
    <property type="protein sequence ID" value="MUM65304.1"/>
    <property type="molecule type" value="Genomic_DNA"/>
</dbReference>
<dbReference type="Gene3D" id="1.10.10.10">
    <property type="entry name" value="Winged helix-like DNA-binding domain superfamily/Winged helix DNA-binding domain"/>
    <property type="match status" value="1"/>
</dbReference>
<evidence type="ECO:0000259" key="1">
    <source>
        <dbReference type="PROSITE" id="PS50987"/>
    </source>
</evidence>
<proteinExistence type="predicted"/>
<dbReference type="InterPro" id="IPR036390">
    <property type="entry name" value="WH_DNA-bd_sf"/>
</dbReference>
<dbReference type="GO" id="GO:0003700">
    <property type="term" value="F:DNA-binding transcription factor activity"/>
    <property type="evidence" value="ECO:0007669"/>
    <property type="project" value="InterPro"/>
</dbReference>
<organism evidence="2 3">
    <name type="scientific">Acidianus infernus</name>
    <dbReference type="NCBI Taxonomy" id="12915"/>
    <lineage>
        <taxon>Archaea</taxon>
        <taxon>Thermoproteota</taxon>
        <taxon>Thermoprotei</taxon>
        <taxon>Sulfolobales</taxon>
        <taxon>Sulfolobaceae</taxon>
        <taxon>Acidianus</taxon>
    </lineage>
</organism>
<dbReference type="Pfam" id="PF01022">
    <property type="entry name" value="HTH_5"/>
    <property type="match status" value="1"/>
</dbReference>
<evidence type="ECO:0000313" key="3">
    <source>
        <dbReference type="Proteomes" id="UP000440125"/>
    </source>
</evidence>
<dbReference type="CDD" id="cd00090">
    <property type="entry name" value="HTH_ARSR"/>
    <property type="match status" value="1"/>
</dbReference>
<comment type="caution">
    <text evidence="2">The sequence shown here is derived from an EMBL/GenBank/DDBJ whole genome shotgun (WGS) entry which is preliminary data.</text>
</comment>
<accession>A0A6A9QGH5</accession>
<dbReference type="InterPro" id="IPR011991">
    <property type="entry name" value="ArsR-like_HTH"/>
</dbReference>
<dbReference type="PANTHER" id="PTHR38600:SF1">
    <property type="entry name" value="TRANSCRIPTIONAL REGULATORY PROTEIN"/>
    <property type="match status" value="1"/>
</dbReference>
<dbReference type="InterPro" id="IPR036388">
    <property type="entry name" value="WH-like_DNA-bd_sf"/>
</dbReference>
<gene>
    <name evidence="2" type="ORF">D1867_08645</name>
</gene>
<dbReference type="Proteomes" id="UP000440125">
    <property type="component" value="Unassembled WGS sequence"/>
</dbReference>
<dbReference type="PANTHER" id="PTHR38600">
    <property type="entry name" value="TRANSCRIPTIONAL REGULATORY PROTEIN"/>
    <property type="match status" value="1"/>
</dbReference>
<dbReference type="PROSITE" id="PS50987">
    <property type="entry name" value="HTH_ARSR_2"/>
    <property type="match status" value="1"/>
</dbReference>
<name>A0A6A9QGH5_ACIIN</name>
<keyword evidence="3" id="KW-1185">Reference proteome</keyword>
<dbReference type="OrthoDB" id="35765at2157"/>